<evidence type="ECO:0000313" key="2">
    <source>
        <dbReference type="Proteomes" id="UP000295294"/>
    </source>
</evidence>
<name>A0A4P7LUV9_9BURK</name>
<evidence type="ECO:0000313" key="1">
    <source>
        <dbReference type="EMBL" id="QBY56261.1"/>
    </source>
</evidence>
<dbReference type="OrthoDB" id="8967090at2"/>
<dbReference type="EMBL" id="CP038639">
    <property type="protein sequence ID" value="QBY56261.1"/>
    <property type="molecule type" value="Genomic_DNA"/>
</dbReference>
<dbReference type="KEGG" id="cox:E0W60_35055"/>
<organism evidence="1 2">
    <name type="scientific">Cupriavidus oxalaticus</name>
    <dbReference type="NCBI Taxonomy" id="96344"/>
    <lineage>
        <taxon>Bacteria</taxon>
        <taxon>Pseudomonadati</taxon>
        <taxon>Pseudomonadota</taxon>
        <taxon>Betaproteobacteria</taxon>
        <taxon>Burkholderiales</taxon>
        <taxon>Burkholderiaceae</taxon>
        <taxon>Cupriavidus</taxon>
    </lineage>
</organism>
<geneLocation type="plasmid" evidence="1">
    <name>unnamed4</name>
</geneLocation>
<protein>
    <submittedName>
        <fullName evidence="1">Uncharacterized protein</fullName>
    </submittedName>
</protein>
<accession>A0A4P7LUV9</accession>
<dbReference type="AlphaFoldDB" id="A0A4P7LUV9"/>
<keyword evidence="1" id="KW-0614">Plasmid</keyword>
<dbReference type="Proteomes" id="UP000295294">
    <property type="component" value="Plasmid unnamed4"/>
</dbReference>
<reference evidence="1 2" key="1">
    <citation type="submission" date="2019-03" db="EMBL/GenBank/DDBJ databases">
        <title>Efficiently degradation of phenoxyalkanoic acid herbicides by Cupriavidus oxalaticus strain X32.</title>
        <authorList>
            <person name="Sheng X."/>
        </authorList>
    </citation>
    <scope>NUCLEOTIDE SEQUENCE [LARGE SCALE GENOMIC DNA]</scope>
    <source>
        <strain evidence="1 2">X32</strain>
        <plasmid evidence="1 2">unnamed4</plasmid>
    </source>
</reference>
<proteinExistence type="predicted"/>
<sequence>MDLLYEVREISSELQKVARAQVASETSTPCLTELKALILERLHSDDLRTGIIYYASAAELGVPLRLPLEQCERVMAGHGGRSLRSLFWAANRRMQNLCQFEWTGHAHPLA</sequence>
<gene>
    <name evidence="1" type="ORF">E0W60_35055</name>
</gene>